<keyword evidence="5" id="KW-1185">Reference proteome</keyword>
<evidence type="ECO:0000313" key="5">
    <source>
        <dbReference type="Proteomes" id="UP000694680"/>
    </source>
</evidence>
<organism evidence="4 5">
    <name type="scientific">Gouania willdenowi</name>
    <name type="common">Blunt-snouted clingfish</name>
    <name type="synonym">Lepadogaster willdenowi</name>
    <dbReference type="NCBI Taxonomy" id="441366"/>
    <lineage>
        <taxon>Eukaryota</taxon>
        <taxon>Metazoa</taxon>
        <taxon>Chordata</taxon>
        <taxon>Craniata</taxon>
        <taxon>Vertebrata</taxon>
        <taxon>Euteleostomi</taxon>
        <taxon>Actinopterygii</taxon>
        <taxon>Neopterygii</taxon>
        <taxon>Teleostei</taxon>
        <taxon>Neoteleostei</taxon>
        <taxon>Acanthomorphata</taxon>
        <taxon>Ovalentaria</taxon>
        <taxon>Blenniimorphae</taxon>
        <taxon>Blenniiformes</taxon>
        <taxon>Gobiesocoidei</taxon>
        <taxon>Gobiesocidae</taxon>
        <taxon>Gobiesocinae</taxon>
        <taxon>Gouania</taxon>
    </lineage>
</organism>
<keyword evidence="1" id="KW-0732">Signal</keyword>
<reference evidence="4" key="3">
    <citation type="submission" date="2025-09" db="UniProtKB">
        <authorList>
            <consortium name="Ensembl"/>
        </authorList>
    </citation>
    <scope>IDENTIFICATION</scope>
</reference>
<proteinExistence type="predicted"/>
<dbReference type="InterPro" id="IPR052784">
    <property type="entry name" value="Perforin-1_pore-forming"/>
</dbReference>
<dbReference type="InterPro" id="IPR000008">
    <property type="entry name" value="C2_dom"/>
</dbReference>
<dbReference type="InterPro" id="IPR035892">
    <property type="entry name" value="C2_domain_sf"/>
</dbReference>
<keyword evidence="2" id="KW-0812">Transmembrane</keyword>
<dbReference type="SUPFAM" id="SSF49562">
    <property type="entry name" value="C2 domain (Calcium/lipid-binding domain, CaLB)"/>
    <property type="match status" value="1"/>
</dbReference>
<dbReference type="Ensembl" id="ENSGWIT00000054140.1">
    <property type="protein sequence ID" value="ENSGWIP00000050119.1"/>
    <property type="gene ID" value="ENSGWIG00000024397.1"/>
</dbReference>
<accession>A0A8C5HV54</accession>
<feature type="domain" description="C2" evidence="3">
    <location>
        <begin position="27"/>
        <end position="148"/>
    </location>
</feature>
<reference evidence="4" key="2">
    <citation type="submission" date="2025-08" db="UniProtKB">
        <authorList>
            <consortium name="Ensembl"/>
        </authorList>
    </citation>
    <scope>IDENTIFICATION</scope>
</reference>
<feature type="transmembrane region" description="Helical" evidence="2">
    <location>
        <begin position="131"/>
        <end position="150"/>
    </location>
</feature>
<evidence type="ECO:0000313" key="4">
    <source>
        <dbReference type="Ensembl" id="ENSGWIP00000050119.1"/>
    </source>
</evidence>
<dbReference type="GO" id="GO:0001913">
    <property type="term" value="P:T cell mediated cytotoxicity"/>
    <property type="evidence" value="ECO:0007669"/>
    <property type="project" value="TreeGrafter"/>
</dbReference>
<keyword evidence="2" id="KW-1133">Transmembrane helix</keyword>
<evidence type="ECO:0000259" key="3">
    <source>
        <dbReference type="PROSITE" id="PS50004"/>
    </source>
</evidence>
<evidence type="ECO:0000256" key="2">
    <source>
        <dbReference type="SAM" id="Phobius"/>
    </source>
</evidence>
<reference evidence="4" key="1">
    <citation type="submission" date="2020-06" db="EMBL/GenBank/DDBJ databases">
        <authorList>
            <consortium name="Wellcome Sanger Institute Data Sharing"/>
        </authorList>
    </citation>
    <scope>NUCLEOTIDE SEQUENCE [LARGE SCALE GENOMIC DNA]</scope>
</reference>
<dbReference type="AlphaFoldDB" id="A0A8C5HV54"/>
<dbReference type="Pfam" id="PF00168">
    <property type="entry name" value="C2"/>
    <property type="match status" value="1"/>
</dbReference>
<evidence type="ECO:0000256" key="1">
    <source>
        <dbReference type="ARBA" id="ARBA00022729"/>
    </source>
</evidence>
<dbReference type="PROSITE" id="PS50004">
    <property type="entry name" value="C2"/>
    <property type="match status" value="1"/>
</dbReference>
<sequence>MGMAACSHVHLVCEIRLKMKFAVIAALLATVFIQNSVASSCYGKNVEVTVINGIGMTGDGLSRPDPYVKVTIGDITKKTKVIRSTRNPVWWQGFSFKNINSNEMRIEVWDQDSGLRGGDDHIGTLLKLNPSVFNCLNMSVFFFICLIYFLSTK</sequence>
<dbReference type="GO" id="GO:0016020">
    <property type="term" value="C:membrane"/>
    <property type="evidence" value="ECO:0007669"/>
    <property type="project" value="TreeGrafter"/>
</dbReference>
<dbReference type="Gene3D" id="2.60.40.150">
    <property type="entry name" value="C2 domain"/>
    <property type="match status" value="1"/>
</dbReference>
<keyword evidence="2" id="KW-0472">Membrane</keyword>
<dbReference type="GO" id="GO:0022829">
    <property type="term" value="F:wide pore channel activity"/>
    <property type="evidence" value="ECO:0007669"/>
    <property type="project" value="TreeGrafter"/>
</dbReference>
<protein>
    <recommendedName>
        <fullName evidence="3">C2 domain-containing protein</fullName>
    </recommendedName>
</protein>
<dbReference type="PANTHER" id="PTHR46096">
    <property type="entry name" value="PERFORIN-1"/>
    <property type="match status" value="1"/>
</dbReference>
<dbReference type="GO" id="GO:0001771">
    <property type="term" value="P:immunological synapse formation"/>
    <property type="evidence" value="ECO:0007669"/>
    <property type="project" value="TreeGrafter"/>
</dbReference>
<dbReference type="SMART" id="SM00239">
    <property type="entry name" value="C2"/>
    <property type="match status" value="1"/>
</dbReference>
<dbReference type="GO" id="GO:0051607">
    <property type="term" value="P:defense response to virus"/>
    <property type="evidence" value="ECO:0007669"/>
    <property type="project" value="TreeGrafter"/>
</dbReference>
<dbReference type="PANTHER" id="PTHR46096:SF3">
    <property type="entry name" value="PERFORIN-1"/>
    <property type="match status" value="1"/>
</dbReference>
<dbReference type="Proteomes" id="UP000694680">
    <property type="component" value="Chromosome 9"/>
</dbReference>
<name>A0A8C5HV54_GOUWI</name>